<feature type="compositionally biased region" description="Basic and acidic residues" evidence="1">
    <location>
        <begin position="751"/>
        <end position="766"/>
    </location>
</feature>
<evidence type="ECO:0000313" key="4">
    <source>
        <dbReference type="Proteomes" id="UP001153712"/>
    </source>
</evidence>
<feature type="compositionally biased region" description="Polar residues" evidence="1">
    <location>
        <begin position="458"/>
        <end position="467"/>
    </location>
</feature>
<feature type="region of interest" description="Disordered" evidence="1">
    <location>
        <begin position="913"/>
        <end position="1047"/>
    </location>
</feature>
<evidence type="ECO:0000256" key="1">
    <source>
        <dbReference type="SAM" id="MobiDB-lite"/>
    </source>
</evidence>
<dbReference type="AlphaFoldDB" id="A0A9N9THT8"/>
<feature type="region of interest" description="Disordered" evidence="1">
    <location>
        <begin position="526"/>
        <end position="597"/>
    </location>
</feature>
<feature type="compositionally biased region" description="Basic and acidic residues" evidence="1">
    <location>
        <begin position="1111"/>
        <end position="1121"/>
    </location>
</feature>
<dbReference type="EMBL" id="OU900094">
    <property type="protein sequence ID" value="CAG9854071.1"/>
    <property type="molecule type" value="Genomic_DNA"/>
</dbReference>
<feature type="compositionally biased region" description="Low complexity" evidence="1">
    <location>
        <begin position="468"/>
        <end position="479"/>
    </location>
</feature>
<organism evidence="3 4">
    <name type="scientific">Phyllotreta striolata</name>
    <name type="common">Striped flea beetle</name>
    <name type="synonym">Crioceris striolata</name>
    <dbReference type="NCBI Taxonomy" id="444603"/>
    <lineage>
        <taxon>Eukaryota</taxon>
        <taxon>Metazoa</taxon>
        <taxon>Ecdysozoa</taxon>
        <taxon>Arthropoda</taxon>
        <taxon>Hexapoda</taxon>
        <taxon>Insecta</taxon>
        <taxon>Pterygota</taxon>
        <taxon>Neoptera</taxon>
        <taxon>Endopterygota</taxon>
        <taxon>Coleoptera</taxon>
        <taxon>Polyphaga</taxon>
        <taxon>Cucujiformia</taxon>
        <taxon>Chrysomeloidea</taxon>
        <taxon>Chrysomelidae</taxon>
        <taxon>Galerucinae</taxon>
        <taxon>Alticini</taxon>
        <taxon>Phyllotreta</taxon>
    </lineage>
</organism>
<protein>
    <recommendedName>
        <fullName evidence="2">FAM21/CAPZIP domain-containing protein</fullName>
    </recommendedName>
</protein>
<feature type="compositionally biased region" description="Acidic residues" evidence="1">
    <location>
        <begin position="767"/>
        <end position="777"/>
    </location>
</feature>
<name>A0A9N9THT8_PHYSR</name>
<feature type="compositionally biased region" description="Polar residues" evidence="1">
    <location>
        <begin position="202"/>
        <end position="247"/>
    </location>
</feature>
<evidence type="ECO:0000259" key="2">
    <source>
        <dbReference type="Pfam" id="PF15255"/>
    </source>
</evidence>
<feature type="compositionally biased region" description="Basic and acidic residues" evidence="1">
    <location>
        <begin position="805"/>
        <end position="818"/>
    </location>
</feature>
<feature type="region of interest" description="Disordered" evidence="1">
    <location>
        <begin position="91"/>
        <end position="112"/>
    </location>
</feature>
<dbReference type="Pfam" id="PF15255">
    <property type="entry name" value="CAP-ZIP_m"/>
    <property type="match status" value="1"/>
</dbReference>
<gene>
    <name evidence="3" type="ORF">PHYEVI_LOCUS536</name>
</gene>
<evidence type="ECO:0000313" key="3">
    <source>
        <dbReference type="EMBL" id="CAG9854071.1"/>
    </source>
</evidence>
<feature type="region of interest" description="Disordered" evidence="1">
    <location>
        <begin position="177"/>
        <end position="247"/>
    </location>
</feature>
<feature type="compositionally biased region" description="Polar residues" evidence="1">
    <location>
        <begin position="795"/>
        <end position="804"/>
    </location>
</feature>
<reference evidence="3" key="1">
    <citation type="submission" date="2022-01" db="EMBL/GenBank/DDBJ databases">
        <authorList>
            <person name="King R."/>
        </authorList>
    </citation>
    <scope>NUCLEOTIDE SEQUENCE</scope>
</reference>
<feature type="compositionally biased region" description="Basic and acidic residues" evidence="1">
    <location>
        <begin position="1182"/>
        <end position="1214"/>
    </location>
</feature>
<proteinExistence type="predicted"/>
<feature type="region of interest" description="Disordered" evidence="1">
    <location>
        <begin position="324"/>
        <end position="381"/>
    </location>
</feature>
<feature type="compositionally biased region" description="Polar residues" evidence="1">
    <location>
        <begin position="837"/>
        <end position="853"/>
    </location>
</feature>
<feature type="compositionally biased region" description="Basic and acidic residues" evidence="1">
    <location>
        <begin position="1144"/>
        <end position="1157"/>
    </location>
</feature>
<feature type="compositionally biased region" description="Polar residues" evidence="1">
    <location>
        <begin position="492"/>
        <end position="501"/>
    </location>
</feature>
<feature type="region of interest" description="Disordered" evidence="1">
    <location>
        <begin position="429"/>
        <end position="511"/>
    </location>
</feature>
<sequence>MSENTSKQWSTEEIIKHSDNWSLAGDVALLNTIKSFANNLLSKADILNDNVNNLLHGLDEVSLKLDICQNEFQNLKNTQFIESRVYDDDEALDSKDVDDETSTKPEDNESDISLTDEIKLLDEYYETLEISGSDSEDELEKSFVLKEKDIYEDRQLPPLIGSDEWYKNWYIKDEDDDLDSNESSEIYSGSCSDEDLPKDLFNGSQTSSELEFSNKMNDNDLIANSTVKQESTISSEDSENANSSVPQAPVSNLTFAEQLAAKLDNVISRDENVNKKPIQKQMVDPFSAGLFADEPPPLNDSDEIISEEPIVKKQLFDDEDNNSLFWQESSKPNEGIKSESNLKVNRDMLKSSQVSKGLFDSDSSDDDLFNPKTKIPANKPTILLPNKPIVPLFDEEPPSLENSQKFVEQPKKKPVGAVSIFGEKDIGDIFSKPQLHDTNVNKPNTKKDSPKEEASFPKNESSTSLFDSNKNNVNKKISSLFDDNEDDEDDIFSNTKQTKNYSLFDDDDDNVEFDYNKKKIDKKAISLFDSEDESSNNNISANENKTKKNSLFDYDDEDNLMFSNTTEKSDSKLLGKSEETKNSEDSHSNNAQVAEKEFISDVINDNNIDVDTKGIFETVPSRKTDTYDISSKKISLFDDDEDEDDPLFSSITKKSDSNLPKPQEPQQPEDTITATNPPIIEKQFVPDKMDHSDDSLEEIFAKNSSDKRENTVTEESNSARPVIGLFASSPPPDDGDWDTKSDQFSDTDDFVAYRRDENVNKARLFDDDPPDDDDDSFDGIATQTDTRMDKDISDTYANDASSDIFSDKADKNDAESRSVDAMTTTPGGLSEGFHGKANSSESNKTETSPSNPQLDIKDKDVRKPNKIADITERLNKPKPAKPIPGLKTNSPGKLKQTLNINVNALLPGLSQPKIKHLTKTQAKDSDENQTPATPEIKIADADDGKSKIADPHDGKSKIADVDDGKSKIASKTEPQKLAGFDVPDHIEILPSITKERAKNPAKRRPSTRRARQQAIRKSLIENDDLDSPDELPSATTPEGKKSDLLEVTIPEVTIPEVTMPIIENVETETVETNTNTDISKKANKLFNSESESDTDDLFKVSKKSKPKSSIKKSDEVVKKSVSESNTRVSLFDDKSDDDLFEQLGNKEKKPMKSDKKKIATKKSLFDEGSSDEDDDDELFSSRSDKRSASISKPFEKTNKPIIKKLENVETKDDPLSNLLD</sequence>
<feature type="compositionally biased region" description="Basic and acidic residues" evidence="1">
    <location>
        <begin position="937"/>
        <end position="966"/>
    </location>
</feature>
<feature type="compositionally biased region" description="Basic residues" evidence="1">
    <location>
        <begin position="1100"/>
        <end position="1110"/>
    </location>
</feature>
<feature type="compositionally biased region" description="Acidic residues" evidence="1">
    <location>
        <begin position="482"/>
        <end position="491"/>
    </location>
</feature>
<dbReference type="OrthoDB" id="751084at2759"/>
<feature type="compositionally biased region" description="Polar residues" evidence="1">
    <location>
        <begin position="324"/>
        <end position="343"/>
    </location>
</feature>
<dbReference type="Proteomes" id="UP001153712">
    <property type="component" value="Chromosome 1"/>
</dbReference>
<feature type="region of interest" description="Disordered" evidence="1">
    <location>
        <begin position="633"/>
        <end position="894"/>
    </location>
</feature>
<feature type="compositionally biased region" description="Acidic residues" evidence="1">
    <location>
        <begin position="637"/>
        <end position="646"/>
    </location>
</feature>
<feature type="domain" description="FAM21/CAPZIP" evidence="2">
    <location>
        <begin position="979"/>
        <end position="1025"/>
    </location>
</feature>
<dbReference type="InterPro" id="IPR029341">
    <property type="entry name" value="FAM21/CAPZIP"/>
</dbReference>
<feature type="compositionally biased region" description="Basic and acidic residues" evidence="1">
    <location>
        <begin position="567"/>
        <end position="587"/>
    </location>
</feature>
<feature type="compositionally biased region" description="Basic residues" evidence="1">
    <location>
        <begin position="999"/>
        <end position="1011"/>
    </location>
</feature>
<feature type="compositionally biased region" description="Basic and acidic residues" evidence="1">
    <location>
        <begin position="982"/>
        <end position="998"/>
    </location>
</feature>
<feature type="region of interest" description="Disordered" evidence="1">
    <location>
        <begin position="1085"/>
        <end position="1220"/>
    </location>
</feature>
<feature type="compositionally biased region" description="Basic and acidic residues" evidence="1">
    <location>
        <begin position="684"/>
        <end position="694"/>
    </location>
</feature>
<feature type="compositionally biased region" description="Acidic residues" evidence="1">
    <location>
        <begin position="91"/>
        <end position="100"/>
    </location>
</feature>
<keyword evidence="4" id="KW-1185">Reference proteome</keyword>
<feature type="compositionally biased region" description="Acidic residues" evidence="1">
    <location>
        <begin position="1168"/>
        <end position="1178"/>
    </location>
</feature>
<feature type="compositionally biased region" description="Basic and acidic residues" evidence="1">
    <location>
        <begin position="445"/>
        <end position="455"/>
    </location>
</feature>
<accession>A0A9N9THT8</accession>
<feature type="compositionally biased region" description="Polar residues" evidence="1">
    <location>
        <begin position="649"/>
        <end position="676"/>
    </location>
</feature>